<feature type="domain" description="ARF7 effector protein C-terminal" evidence="2">
    <location>
        <begin position="81"/>
        <end position="178"/>
    </location>
</feature>
<dbReference type="PANTHER" id="PTHR46536:SF3">
    <property type="entry name" value="ARF7 EFFECTOR PROTEIN C-TERMINAL DOMAIN-CONTAINING PROTEIN"/>
    <property type="match status" value="1"/>
</dbReference>
<dbReference type="InterPro" id="IPR029264">
    <property type="entry name" value="ARF7EP_C"/>
</dbReference>
<dbReference type="OMA" id="CPGCHMP"/>
<feature type="region of interest" description="Disordered" evidence="1">
    <location>
        <begin position="27"/>
        <end position="86"/>
    </location>
</feature>
<evidence type="ECO:0000259" key="2">
    <source>
        <dbReference type="Pfam" id="PF14949"/>
    </source>
</evidence>
<dbReference type="AlphaFoldDB" id="T1JDY0"/>
<protein>
    <recommendedName>
        <fullName evidence="2">ARF7 effector protein C-terminal domain-containing protein</fullName>
    </recommendedName>
</protein>
<feature type="compositionally biased region" description="Polar residues" evidence="1">
    <location>
        <begin position="65"/>
        <end position="81"/>
    </location>
</feature>
<evidence type="ECO:0000256" key="1">
    <source>
        <dbReference type="SAM" id="MobiDB-lite"/>
    </source>
</evidence>
<feature type="compositionally biased region" description="Low complexity" evidence="1">
    <location>
        <begin position="41"/>
        <end position="52"/>
    </location>
</feature>
<dbReference type="PANTHER" id="PTHR46536">
    <property type="entry name" value="ARL14 EFFECTOR PROTEIN"/>
    <property type="match status" value="1"/>
</dbReference>
<evidence type="ECO:0000313" key="3">
    <source>
        <dbReference type="EnsemblMetazoa" id="SMAR012015-PA"/>
    </source>
</evidence>
<dbReference type="EnsemblMetazoa" id="SMAR012015-RA">
    <property type="protein sequence ID" value="SMAR012015-PA"/>
    <property type="gene ID" value="SMAR012015"/>
</dbReference>
<dbReference type="EMBL" id="JH432114">
    <property type="status" value="NOT_ANNOTATED_CDS"/>
    <property type="molecule type" value="Genomic_DNA"/>
</dbReference>
<feature type="compositionally biased region" description="Basic and acidic residues" evidence="1">
    <location>
        <begin position="55"/>
        <end position="64"/>
    </location>
</feature>
<dbReference type="HOGENOM" id="CLU_105549_1_0_1"/>
<dbReference type="eggNOG" id="KOG4850">
    <property type="taxonomic scope" value="Eukaryota"/>
</dbReference>
<proteinExistence type="predicted"/>
<evidence type="ECO:0000313" key="4">
    <source>
        <dbReference type="Proteomes" id="UP000014500"/>
    </source>
</evidence>
<reference evidence="3" key="2">
    <citation type="submission" date="2015-02" db="UniProtKB">
        <authorList>
            <consortium name="EnsemblMetazoa"/>
        </authorList>
    </citation>
    <scope>IDENTIFICATION</scope>
</reference>
<feature type="compositionally biased region" description="Basic and acidic residues" evidence="1">
    <location>
        <begin position="29"/>
        <end position="40"/>
    </location>
</feature>
<sequence length="190" mass="21897">MPRRRRGRGSLALDYNHVLNLKRNALLRAQERMPPRKRAESASTTPVSSVSSEAEDSRSNDRPDSNNAEEINPIRSGQGSRQLRRLDNGNAGKFLENWTPESSNRETRKLTRKIYKEGGRKWQSYNEQGIFIKSNSDFCDCLEETCPGCHFPCLRCTSAKCGHECRNNRKWTYDYVEIEGADYTIRNPHK</sequence>
<dbReference type="Proteomes" id="UP000014500">
    <property type="component" value="Unassembled WGS sequence"/>
</dbReference>
<accession>T1JDY0</accession>
<keyword evidence="4" id="KW-1185">Reference proteome</keyword>
<dbReference type="PhylomeDB" id="T1JDY0"/>
<dbReference type="STRING" id="126957.T1JDY0"/>
<name>T1JDY0_STRMM</name>
<dbReference type="Pfam" id="PF14949">
    <property type="entry name" value="ARF7EP_C"/>
    <property type="match status" value="1"/>
</dbReference>
<organism evidence="3 4">
    <name type="scientific">Strigamia maritima</name>
    <name type="common">European centipede</name>
    <name type="synonym">Geophilus maritimus</name>
    <dbReference type="NCBI Taxonomy" id="126957"/>
    <lineage>
        <taxon>Eukaryota</taxon>
        <taxon>Metazoa</taxon>
        <taxon>Ecdysozoa</taxon>
        <taxon>Arthropoda</taxon>
        <taxon>Myriapoda</taxon>
        <taxon>Chilopoda</taxon>
        <taxon>Pleurostigmophora</taxon>
        <taxon>Geophilomorpha</taxon>
        <taxon>Linotaeniidae</taxon>
        <taxon>Strigamia</taxon>
    </lineage>
</organism>
<reference evidence="4" key="1">
    <citation type="submission" date="2011-05" db="EMBL/GenBank/DDBJ databases">
        <authorList>
            <person name="Richards S.R."/>
            <person name="Qu J."/>
            <person name="Jiang H."/>
            <person name="Jhangiani S.N."/>
            <person name="Agravi P."/>
            <person name="Goodspeed R."/>
            <person name="Gross S."/>
            <person name="Mandapat C."/>
            <person name="Jackson L."/>
            <person name="Mathew T."/>
            <person name="Pu L."/>
            <person name="Thornton R."/>
            <person name="Saada N."/>
            <person name="Wilczek-Boney K.B."/>
            <person name="Lee S."/>
            <person name="Kovar C."/>
            <person name="Wu Y."/>
            <person name="Scherer S.E."/>
            <person name="Worley K.C."/>
            <person name="Muzny D.M."/>
            <person name="Gibbs R."/>
        </authorList>
    </citation>
    <scope>NUCLEOTIDE SEQUENCE</scope>
    <source>
        <strain evidence="4">Brora</strain>
    </source>
</reference>